<dbReference type="PROSITE" id="PS00098">
    <property type="entry name" value="THIOLASE_1"/>
    <property type="match status" value="1"/>
</dbReference>
<dbReference type="PROSITE" id="PS00737">
    <property type="entry name" value="THIOLASE_2"/>
    <property type="match status" value="1"/>
</dbReference>
<dbReference type="FunFam" id="3.40.47.10:FF:000010">
    <property type="entry name" value="Acetyl-CoA acetyltransferase (Thiolase)"/>
    <property type="match status" value="1"/>
</dbReference>
<evidence type="ECO:0000256" key="6">
    <source>
        <dbReference type="ARBA" id="ARBA00037924"/>
    </source>
</evidence>
<dbReference type="Proteomes" id="UP001362311">
    <property type="component" value="Unassembled WGS sequence"/>
</dbReference>
<proteinExistence type="inferred from homology"/>
<evidence type="ECO:0000313" key="12">
    <source>
        <dbReference type="EMBL" id="MEJ5902552.1"/>
    </source>
</evidence>
<dbReference type="InterPro" id="IPR020616">
    <property type="entry name" value="Thiolase_N"/>
</dbReference>
<evidence type="ECO:0000256" key="3">
    <source>
        <dbReference type="ARBA" id="ARBA00022679"/>
    </source>
</evidence>
<dbReference type="InterPro" id="IPR020610">
    <property type="entry name" value="Thiolase_AS"/>
</dbReference>
<feature type="domain" description="Thiolase N-terminal" evidence="10">
    <location>
        <begin position="8"/>
        <end position="264"/>
    </location>
</feature>
<dbReference type="InterPro" id="IPR016039">
    <property type="entry name" value="Thiolase-like"/>
</dbReference>
<dbReference type="InterPro" id="IPR002155">
    <property type="entry name" value="Thiolase"/>
</dbReference>
<dbReference type="InterPro" id="IPR020613">
    <property type="entry name" value="Thiolase_CS"/>
</dbReference>
<feature type="domain" description="Thiolase C-terminal" evidence="11">
    <location>
        <begin position="274"/>
        <end position="395"/>
    </location>
</feature>
<dbReference type="InterPro" id="IPR020617">
    <property type="entry name" value="Thiolase_C"/>
</dbReference>
<dbReference type="NCBIfam" id="NF006552">
    <property type="entry name" value="PRK09051.1"/>
    <property type="match status" value="1"/>
</dbReference>
<reference evidence="12 13" key="1">
    <citation type="submission" date="2024-03" db="EMBL/GenBank/DDBJ databases">
        <title>Reference genomes for the five species model microbial community.</title>
        <authorList>
            <person name="Padfield D."/>
        </authorList>
    </citation>
    <scope>NUCLEOTIDE SEQUENCE [LARGE SCALE GENOMIC DNA]</scope>
    <source>
        <strain evidence="12 13">AB1</strain>
    </source>
</reference>
<dbReference type="RefSeq" id="WP_339441907.1">
    <property type="nucleotide sequence ID" value="NZ_JBBHKQ010000002.1"/>
</dbReference>
<dbReference type="InterPro" id="IPR020615">
    <property type="entry name" value="Thiolase_acyl_enz_int_AS"/>
</dbReference>
<comment type="similarity">
    <text evidence="2 9">Belongs to the thiolase-like superfamily. Thiolase family.</text>
</comment>
<dbReference type="EMBL" id="JBBHKQ010000002">
    <property type="protein sequence ID" value="MEJ5902552.1"/>
    <property type="molecule type" value="Genomic_DNA"/>
</dbReference>
<feature type="active site" description="Proton acceptor" evidence="8">
    <location>
        <position position="352"/>
    </location>
</feature>
<keyword evidence="3 9" id="KW-0808">Transferase</keyword>
<dbReference type="PROSITE" id="PS00099">
    <property type="entry name" value="THIOLASE_3"/>
    <property type="match status" value="1"/>
</dbReference>
<sequence>MTPASKDIYVVSCVRTAIGVFGGSLKNHAPTELAALCVAESVKRAGVEPAQIGHVVFGHVINTEPKDMYLSRVAALEAGLPIETPAMNVNRLCGSGLQAIVSAAQAIALDECDLAVAGGSEVMSRAPYLMSFARWGQKMGDAQSVDALVGALTDPFGHGHMGVTAENIARRRHISRKDQDTFAAESHARAERAIKERRFADQVLPVLVKDGKVERVFDIDENVRAGTTVEKLSSLRPVFEMEGSVTAGNASSINDGAAALVLANGDAVSAHNLRPMARILGWAHAGVEPDEMGIGPVPAVRKLLERTGLSISDFDVIESNEAFAAQALAVSHALDFATEKTNPNGGAIALGHPVGASGAIIAVKAIYELQRLKARYALVTMCIGGGQGIAVALERPN</sequence>
<dbReference type="GO" id="GO:0044281">
    <property type="term" value="P:small molecule metabolic process"/>
    <property type="evidence" value="ECO:0007669"/>
    <property type="project" value="UniProtKB-ARBA"/>
</dbReference>
<organism evidence="12 13">
    <name type="scientific">Ochrobactrum teleogrylli</name>
    <dbReference type="NCBI Taxonomy" id="2479765"/>
    <lineage>
        <taxon>Bacteria</taxon>
        <taxon>Pseudomonadati</taxon>
        <taxon>Pseudomonadota</taxon>
        <taxon>Alphaproteobacteria</taxon>
        <taxon>Hyphomicrobiales</taxon>
        <taxon>Brucellaceae</taxon>
        <taxon>Brucella/Ochrobactrum group</taxon>
        <taxon>Ochrobactrum</taxon>
    </lineage>
</organism>
<feature type="active site" description="Acyl-thioester intermediate" evidence="8">
    <location>
        <position position="93"/>
    </location>
</feature>
<comment type="pathway">
    <text evidence="1">Biopolymer metabolism; poly-(R)-3-hydroxybutanoate biosynthesis.</text>
</comment>
<keyword evidence="4" id="KW-0583">PHB biosynthesis</keyword>
<evidence type="ECO:0000259" key="11">
    <source>
        <dbReference type="Pfam" id="PF02803"/>
    </source>
</evidence>
<evidence type="ECO:0000313" key="13">
    <source>
        <dbReference type="Proteomes" id="UP001362311"/>
    </source>
</evidence>
<dbReference type="CDD" id="cd00751">
    <property type="entry name" value="thiolase"/>
    <property type="match status" value="1"/>
</dbReference>
<protein>
    <recommendedName>
        <fullName evidence="7">Beta-ketothiolase</fullName>
    </recommendedName>
</protein>
<dbReference type="PIRSF" id="PIRSF000429">
    <property type="entry name" value="Ac-CoA_Ac_transf"/>
    <property type="match status" value="1"/>
</dbReference>
<dbReference type="GO" id="GO:0003988">
    <property type="term" value="F:acetyl-CoA C-acyltransferase activity"/>
    <property type="evidence" value="ECO:0007669"/>
    <property type="project" value="UniProtKB-ARBA"/>
</dbReference>
<dbReference type="AlphaFoldDB" id="A0ABD5K389"/>
<comment type="caution">
    <text evidence="12">The sequence shown here is derived from an EMBL/GenBank/DDBJ whole genome shotgun (WGS) entry which is preliminary data.</text>
</comment>
<dbReference type="GO" id="GO:0042619">
    <property type="term" value="P:poly-hydroxybutyrate biosynthetic process"/>
    <property type="evidence" value="ECO:0007669"/>
    <property type="project" value="UniProtKB-KW"/>
</dbReference>
<name>A0ABD5K389_9HYPH</name>
<evidence type="ECO:0000256" key="5">
    <source>
        <dbReference type="ARBA" id="ARBA00023315"/>
    </source>
</evidence>
<evidence type="ECO:0000256" key="9">
    <source>
        <dbReference type="RuleBase" id="RU003557"/>
    </source>
</evidence>
<evidence type="ECO:0000256" key="4">
    <source>
        <dbReference type="ARBA" id="ARBA00022752"/>
    </source>
</evidence>
<evidence type="ECO:0000256" key="7">
    <source>
        <dbReference type="ARBA" id="ARBA00080155"/>
    </source>
</evidence>
<dbReference type="NCBIfam" id="TIGR01930">
    <property type="entry name" value="AcCoA-C-Actrans"/>
    <property type="match status" value="1"/>
</dbReference>
<accession>A0ABD5K389</accession>
<comment type="pathway">
    <text evidence="6">Metabolic intermediate biosynthesis; (R)-mevalonate biosynthesis; (R)-mevalonate from acetyl-CoA: step 1/3.</text>
</comment>
<dbReference type="Pfam" id="PF02803">
    <property type="entry name" value="Thiolase_C"/>
    <property type="match status" value="1"/>
</dbReference>
<keyword evidence="5 9" id="KW-0012">Acyltransferase</keyword>
<evidence type="ECO:0000256" key="1">
    <source>
        <dbReference type="ARBA" id="ARBA00004683"/>
    </source>
</evidence>
<evidence type="ECO:0000256" key="8">
    <source>
        <dbReference type="PIRSR" id="PIRSR000429-1"/>
    </source>
</evidence>
<feature type="active site" description="Proton acceptor" evidence="8">
    <location>
        <position position="382"/>
    </location>
</feature>
<dbReference type="PANTHER" id="PTHR18919:SF107">
    <property type="entry name" value="ACETYL-COA ACETYLTRANSFERASE, CYTOSOLIC"/>
    <property type="match status" value="1"/>
</dbReference>
<gene>
    <name evidence="12" type="ORF">WIX40_20915</name>
</gene>
<dbReference type="Pfam" id="PF00108">
    <property type="entry name" value="Thiolase_N"/>
    <property type="match status" value="1"/>
</dbReference>
<evidence type="ECO:0000259" key="10">
    <source>
        <dbReference type="Pfam" id="PF00108"/>
    </source>
</evidence>
<dbReference type="SUPFAM" id="SSF53901">
    <property type="entry name" value="Thiolase-like"/>
    <property type="match status" value="2"/>
</dbReference>
<dbReference type="PANTHER" id="PTHR18919">
    <property type="entry name" value="ACETYL-COA C-ACYLTRANSFERASE"/>
    <property type="match status" value="1"/>
</dbReference>
<evidence type="ECO:0000256" key="2">
    <source>
        <dbReference type="ARBA" id="ARBA00010982"/>
    </source>
</evidence>
<dbReference type="Gene3D" id="3.40.47.10">
    <property type="match status" value="2"/>
</dbReference>